<evidence type="ECO:0000256" key="1">
    <source>
        <dbReference type="SAM" id="MobiDB-lite"/>
    </source>
</evidence>
<comment type="caution">
    <text evidence="2">The sequence shown here is derived from an EMBL/GenBank/DDBJ whole genome shotgun (WGS) entry which is preliminary data.</text>
</comment>
<dbReference type="Proteomes" id="UP000324222">
    <property type="component" value="Unassembled WGS sequence"/>
</dbReference>
<dbReference type="AlphaFoldDB" id="A0A5B7D1F6"/>
<keyword evidence="3" id="KW-1185">Reference proteome</keyword>
<proteinExistence type="predicted"/>
<reference evidence="2 3" key="1">
    <citation type="submission" date="2019-05" db="EMBL/GenBank/DDBJ databases">
        <title>Another draft genome of Portunus trituberculatus and its Hox gene families provides insights of decapod evolution.</title>
        <authorList>
            <person name="Jeong J.-H."/>
            <person name="Song I."/>
            <person name="Kim S."/>
            <person name="Choi T."/>
            <person name="Kim D."/>
            <person name="Ryu S."/>
            <person name="Kim W."/>
        </authorList>
    </citation>
    <scope>NUCLEOTIDE SEQUENCE [LARGE SCALE GENOMIC DNA]</scope>
    <source>
        <tissue evidence="2">Muscle</tissue>
    </source>
</reference>
<feature type="region of interest" description="Disordered" evidence="1">
    <location>
        <begin position="1"/>
        <end position="29"/>
    </location>
</feature>
<protein>
    <submittedName>
        <fullName evidence="2">Uncharacterized protein</fullName>
    </submittedName>
</protein>
<evidence type="ECO:0000313" key="2">
    <source>
        <dbReference type="EMBL" id="MPC15882.1"/>
    </source>
</evidence>
<organism evidence="2 3">
    <name type="scientific">Portunus trituberculatus</name>
    <name type="common">Swimming crab</name>
    <name type="synonym">Neptunus trituberculatus</name>
    <dbReference type="NCBI Taxonomy" id="210409"/>
    <lineage>
        <taxon>Eukaryota</taxon>
        <taxon>Metazoa</taxon>
        <taxon>Ecdysozoa</taxon>
        <taxon>Arthropoda</taxon>
        <taxon>Crustacea</taxon>
        <taxon>Multicrustacea</taxon>
        <taxon>Malacostraca</taxon>
        <taxon>Eumalacostraca</taxon>
        <taxon>Eucarida</taxon>
        <taxon>Decapoda</taxon>
        <taxon>Pleocyemata</taxon>
        <taxon>Brachyura</taxon>
        <taxon>Eubrachyura</taxon>
        <taxon>Portunoidea</taxon>
        <taxon>Portunidae</taxon>
        <taxon>Portuninae</taxon>
        <taxon>Portunus</taxon>
    </lineage>
</organism>
<accession>A0A5B7D1F6</accession>
<name>A0A5B7D1F6_PORTR</name>
<gene>
    <name evidence="2" type="ORF">E2C01_008687</name>
</gene>
<sequence length="116" mass="12954">MLTGEQHATHSLRAASPRASLHSPGLSVCPMTPGPEAARVFSALQSRTPTLRNPHKPSRRQTASLHSALLPLTPHTQHPLYSWWLIYTLYIIPAHPRLRHNTPTLHVHTQSNSLQD</sequence>
<evidence type="ECO:0000313" key="3">
    <source>
        <dbReference type="Proteomes" id="UP000324222"/>
    </source>
</evidence>
<dbReference type="EMBL" id="VSRR010000461">
    <property type="protein sequence ID" value="MPC15882.1"/>
    <property type="molecule type" value="Genomic_DNA"/>
</dbReference>